<proteinExistence type="predicted"/>
<organism evidence="3 4">
    <name type="scientific">Gluconacetobacter diazotrophicus</name>
    <name type="common">Acetobacter diazotrophicus</name>
    <dbReference type="NCBI Taxonomy" id="33996"/>
    <lineage>
        <taxon>Bacteria</taxon>
        <taxon>Pseudomonadati</taxon>
        <taxon>Pseudomonadota</taxon>
        <taxon>Alphaproteobacteria</taxon>
        <taxon>Acetobacterales</taxon>
        <taxon>Acetobacteraceae</taxon>
        <taxon>Gluconacetobacter</taxon>
    </lineage>
</organism>
<dbReference type="EMBL" id="JABEQG010000026">
    <property type="protein sequence ID" value="MBB2157227.1"/>
    <property type="molecule type" value="Genomic_DNA"/>
</dbReference>
<dbReference type="PANTHER" id="PTHR46558:SF11">
    <property type="entry name" value="HTH-TYPE TRANSCRIPTIONAL REGULATOR XRE"/>
    <property type="match status" value="1"/>
</dbReference>
<evidence type="ECO:0000256" key="1">
    <source>
        <dbReference type="ARBA" id="ARBA00023125"/>
    </source>
</evidence>
<dbReference type="PANTHER" id="PTHR46558">
    <property type="entry name" value="TRACRIPTIONAL REGULATORY PROTEIN-RELATED-RELATED"/>
    <property type="match status" value="1"/>
</dbReference>
<dbReference type="PROSITE" id="PS50943">
    <property type="entry name" value="HTH_CROC1"/>
    <property type="match status" value="1"/>
</dbReference>
<dbReference type="Proteomes" id="UP000550787">
    <property type="component" value="Unassembled WGS sequence"/>
</dbReference>
<protein>
    <submittedName>
        <fullName evidence="3">Helix-turn-helix transcriptional regulator</fullName>
    </submittedName>
</protein>
<dbReference type="GO" id="GO:0003677">
    <property type="term" value="F:DNA binding"/>
    <property type="evidence" value="ECO:0007669"/>
    <property type="project" value="UniProtKB-KW"/>
</dbReference>
<evidence type="ECO:0000313" key="3">
    <source>
        <dbReference type="EMBL" id="MBB2157227.1"/>
    </source>
</evidence>
<gene>
    <name evidence="3" type="ORF">HLH33_13050</name>
</gene>
<dbReference type="Pfam" id="PF01381">
    <property type="entry name" value="HTH_3"/>
    <property type="match status" value="1"/>
</dbReference>
<reference evidence="3 4" key="1">
    <citation type="submission" date="2020-04" db="EMBL/GenBank/DDBJ databases">
        <title>Description of novel Gluconacetobacter.</title>
        <authorList>
            <person name="Sombolestani A."/>
        </authorList>
    </citation>
    <scope>NUCLEOTIDE SEQUENCE [LARGE SCALE GENOMIC DNA]</scope>
    <source>
        <strain evidence="3 4">LMG 7603</strain>
    </source>
</reference>
<dbReference type="InterPro" id="IPR010982">
    <property type="entry name" value="Lambda_DNA-bd_dom_sf"/>
</dbReference>
<evidence type="ECO:0000313" key="4">
    <source>
        <dbReference type="Proteomes" id="UP000550787"/>
    </source>
</evidence>
<dbReference type="InterPro" id="IPR001387">
    <property type="entry name" value="Cro/C1-type_HTH"/>
</dbReference>
<sequence>MSSVTASRLAELRRAQSKRAGRRISAQEVADAVGVSRSTLSGYEGGHDEPGRATLVALATYYNVSADYLTGLDSAVVEDTQNVAHNEEEIALLGIWRRLNEEQRRSWMLLLRSMIQFDAA</sequence>
<accession>A0A7W4NGA4</accession>
<dbReference type="SMART" id="SM00530">
    <property type="entry name" value="HTH_XRE"/>
    <property type="match status" value="1"/>
</dbReference>
<keyword evidence="1" id="KW-0238">DNA-binding</keyword>
<dbReference type="CDD" id="cd00093">
    <property type="entry name" value="HTH_XRE"/>
    <property type="match status" value="1"/>
</dbReference>
<dbReference type="RefSeq" id="WP_183116104.1">
    <property type="nucleotide sequence ID" value="NZ_JABEQG010000026.1"/>
</dbReference>
<comment type="caution">
    <text evidence="3">The sequence shown here is derived from an EMBL/GenBank/DDBJ whole genome shotgun (WGS) entry which is preliminary data.</text>
</comment>
<evidence type="ECO:0000259" key="2">
    <source>
        <dbReference type="PROSITE" id="PS50943"/>
    </source>
</evidence>
<dbReference type="SUPFAM" id="SSF47413">
    <property type="entry name" value="lambda repressor-like DNA-binding domains"/>
    <property type="match status" value="1"/>
</dbReference>
<feature type="domain" description="HTH cro/C1-type" evidence="2">
    <location>
        <begin position="19"/>
        <end position="69"/>
    </location>
</feature>
<dbReference type="AlphaFoldDB" id="A0A7W4NGA4"/>
<dbReference type="Gene3D" id="1.10.260.40">
    <property type="entry name" value="lambda repressor-like DNA-binding domains"/>
    <property type="match status" value="1"/>
</dbReference>
<name>A0A7W4NGA4_GLUDI</name>